<organism evidence="4 5">
    <name type="scientific">Aeromonas salmonicida subsp. pectinolytica 34mel</name>
    <dbReference type="NCBI Taxonomy" id="1324960"/>
    <lineage>
        <taxon>Bacteria</taxon>
        <taxon>Pseudomonadati</taxon>
        <taxon>Pseudomonadota</taxon>
        <taxon>Gammaproteobacteria</taxon>
        <taxon>Aeromonadales</taxon>
        <taxon>Aeromonadaceae</taxon>
        <taxon>Aeromonas</taxon>
    </lineage>
</organism>
<name>A0A2D1QG99_AERSA</name>
<dbReference type="Proteomes" id="UP000222916">
    <property type="component" value="Chromosome"/>
</dbReference>
<proteinExistence type="inferred from homology"/>
<dbReference type="PANTHER" id="PTHR11851">
    <property type="entry name" value="METALLOPROTEASE"/>
    <property type="match status" value="1"/>
</dbReference>
<dbReference type="PANTHER" id="PTHR11851:SF49">
    <property type="entry name" value="MITOCHONDRIAL-PROCESSING PEPTIDASE SUBUNIT ALPHA"/>
    <property type="match status" value="1"/>
</dbReference>
<dbReference type="SUPFAM" id="SSF63411">
    <property type="entry name" value="LuxS/MPP-like metallohydrolase"/>
    <property type="match status" value="4"/>
</dbReference>
<evidence type="ECO:0000259" key="2">
    <source>
        <dbReference type="Pfam" id="PF00675"/>
    </source>
</evidence>
<dbReference type="InterPro" id="IPR011765">
    <property type="entry name" value="Pept_M16_N"/>
</dbReference>
<feature type="domain" description="Peptidase M16 C-terminal" evidence="3">
    <location>
        <begin position="665"/>
        <end position="836"/>
    </location>
</feature>
<accession>A0A2D1QG99</accession>
<dbReference type="EMBL" id="CP022426">
    <property type="protein sequence ID" value="ATP09439.1"/>
    <property type="molecule type" value="Genomic_DNA"/>
</dbReference>
<dbReference type="Gene3D" id="3.30.830.10">
    <property type="entry name" value="Metalloenzyme, LuxS/M16 peptidase-like"/>
    <property type="match status" value="4"/>
</dbReference>
<comment type="similarity">
    <text evidence="1">Belongs to the peptidase M16 family.</text>
</comment>
<protein>
    <submittedName>
        <fullName evidence="4">Peptidase M16 family protein</fullName>
    </submittedName>
</protein>
<evidence type="ECO:0000259" key="3">
    <source>
        <dbReference type="Pfam" id="PF05193"/>
    </source>
</evidence>
<dbReference type="Pfam" id="PF05193">
    <property type="entry name" value="Peptidase_M16_C"/>
    <property type="match status" value="2"/>
</dbReference>
<dbReference type="OrthoDB" id="9811314at2"/>
<dbReference type="AlphaFoldDB" id="A0A2D1QG99"/>
<dbReference type="Pfam" id="PF00675">
    <property type="entry name" value="Peptidase_M16"/>
    <property type="match status" value="2"/>
</dbReference>
<dbReference type="InterPro" id="IPR050361">
    <property type="entry name" value="MPP/UQCRC_Complex"/>
</dbReference>
<evidence type="ECO:0000256" key="1">
    <source>
        <dbReference type="ARBA" id="ARBA00007261"/>
    </source>
</evidence>
<sequence length="926" mass="103671">MRVVWSVLYFFSVVALAGPVLVKEQKKGSNPLMVPYQQYRLDNGLTVILTPDHSDPLVYVEMNYRVGLAEEAPGQSGMAHLFEHMMFQGSAHVGKLGHTRLLQQVGGRGINGLTTRDQTRYYQTVPANQLEKVLWLESDRMGFLLDNLYQQKFDAKRDVAKNERAEFVDGPAYGRVPEVLNRTLYPPNHPYFNTPFGRVEDLDSLTLEDVRQFFLRWYGPNNATLVIGGDIQPAQTLAWVERYFGTLPAGPKLSRSVTRPVVLKKSRYRTLVDQVAEPMLVLAYPTVSAREPGFEALDLLADQLGGSASGVLQQQLQQSGKLVSVFANHECGVLACMLVIRAIPNLAQGAELGPIKNEIDNVIARFARDGASKAQIDHSANALRADLIWSLDSVAGKAEQLSTGHSLFQDPNYFHRYLERIARVTPADLQRVLQRYVLQKPRVVLSVVPGDHLEWQADPANFVEPPPLPPTLSHTRLAPRLVEETLDRRKMPASGGALAVPMPTLWQASLGDRVSLLGHYSDEVPAFAMSIHWPGGRRAEPDGKAGLAELTAGMLFQGSERWQLASIEERVRQLGARLSFGHDGSHSTVWIQGVTSHFDETLALVRELLLQPALRPTDFQRIKLETRQWLKQQARDPQWQADQQFYALIDGLARVPDPQAQWQTLTLDDVRAFYHSVYRSGEARVVVSGDLAQEKVMSALSFLVEPEGQSPTLQPLGFTGQQARRAIYLVDNPGASQSLVRMGRRAMASDAVGEQFLARLMNASLTDRLHIRLREELGYTYGIHPSFNGNSEAGHFLLESSVRTDVTRAALQQILQELDKYQRQGPTRLEVRTLREGVLNRQALDYETLPQEVDYMLPILLDKWPQNYVEQRVQAVSQLSALTLRDLARRWLDPDDMVIVVVGDAKILAPELATLGWPVKRVALGF</sequence>
<dbReference type="InterPro" id="IPR007863">
    <property type="entry name" value="Peptidase_M16_C"/>
</dbReference>
<dbReference type="RefSeq" id="WP_034524370.1">
    <property type="nucleotide sequence ID" value="NZ_ARYZ02000087.1"/>
</dbReference>
<reference evidence="5" key="1">
    <citation type="journal article" date="2018" name="BMC Genomics">
        <title>The complete and fully assembled genome sequence of Aeromonas salmonicida subsp. pectinolytica and its comparative analysis with other Aeromonas species: investigation of the mobilome in environmental and pathogenic strains.</title>
        <authorList>
            <person name="Pfeiffer F."/>
            <person name="Zamora-Lagos M.A."/>
            <person name="Blettinger M."/>
            <person name="Yeroslaviz A."/>
            <person name="Dahl A."/>
            <person name="Gruber S."/>
            <person name="Habermann B.H."/>
        </authorList>
    </citation>
    <scope>NUCLEOTIDE SEQUENCE [LARGE SCALE GENOMIC DNA]</scope>
    <source>
        <strain evidence="5">34mel</strain>
    </source>
</reference>
<evidence type="ECO:0000313" key="4">
    <source>
        <dbReference type="EMBL" id="ATP09439.1"/>
    </source>
</evidence>
<dbReference type="InterPro" id="IPR011249">
    <property type="entry name" value="Metalloenz_LuxS/M16"/>
</dbReference>
<feature type="domain" description="Peptidase M16 C-terminal" evidence="3">
    <location>
        <begin position="204"/>
        <end position="383"/>
    </location>
</feature>
<dbReference type="GO" id="GO:0046872">
    <property type="term" value="F:metal ion binding"/>
    <property type="evidence" value="ECO:0007669"/>
    <property type="project" value="InterPro"/>
</dbReference>
<feature type="domain" description="Peptidase M16 N-terminal" evidence="2">
    <location>
        <begin position="47"/>
        <end position="185"/>
    </location>
</feature>
<feature type="domain" description="Peptidase M16 N-terminal" evidence="2">
    <location>
        <begin position="534"/>
        <end position="637"/>
    </location>
</feature>
<gene>
    <name evidence="4" type="ORF">Asalp_22810</name>
</gene>
<evidence type="ECO:0000313" key="5">
    <source>
        <dbReference type="Proteomes" id="UP000222916"/>
    </source>
</evidence>